<protein>
    <recommendedName>
        <fullName evidence="1">Polymerase beta nucleotidyltransferase domain-containing protein</fullName>
    </recommendedName>
</protein>
<dbReference type="EMBL" id="MHTJ01000001">
    <property type="protein sequence ID" value="OHA59072.1"/>
    <property type="molecule type" value="Genomic_DNA"/>
</dbReference>
<dbReference type="STRING" id="1802438.A2571_03495"/>
<comment type="caution">
    <text evidence="2">The sequence shown here is derived from an EMBL/GenBank/DDBJ whole genome shotgun (WGS) entry which is preliminary data.</text>
</comment>
<sequence length="126" mass="15000">MDDFRLLIDDFLEKCVTQESWYKNIQDYLKAIILYGSVAKGTNWPDSDIDFLFILPLAVEEKYTTGEYFLNYDNQEFNIVMRSMEKLRQLATGPHDSFQAEIFRDSKILWQKDQEVKDLITKIKEK</sequence>
<accession>A0A1G2QGE7</accession>
<dbReference type="InterPro" id="IPR041633">
    <property type="entry name" value="Polbeta"/>
</dbReference>
<dbReference type="Pfam" id="PF18765">
    <property type="entry name" value="Polbeta"/>
    <property type="match status" value="1"/>
</dbReference>
<dbReference type="CDD" id="cd05403">
    <property type="entry name" value="NT_KNTase_like"/>
    <property type="match status" value="1"/>
</dbReference>
<dbReference type="AlphaFoldDB" id="A0A1G2QGE7"/>
<organism evidence="2 3">
    <name type="scientific">Candidatus Vogelbacteria bacterium RIFOXYD1_FULL_44_32</name>
    <dbReference type="NCBI Taxonomy" id="1802438"/>
    <lineage>
        <taxon>Bacteria</taxon>
        <taxon>Candidatus Vogeliibacteriota</taxon>
    </lineage>
</organism>
<proteinExistence type="predicted"/>
<name>A0A1G2QGE7_9BACT</name>
<feature type="domain" description="Polymerase beta nucleotidyltransferase" evidence="1">
    <location>
        <begin position="27"/>
        <end position="115"/>
    </location>
</feature>
<dbReference type="Proteomes" id="UP000177043">
    <property type="component" value="Unassembled WGS sequence"/>
</dbReference>
<evidence type="ECO:0000313" key="2">
    <source>
        <dbReference type="EMBL" id="OHA59072.1"/>
    </source>
</evidence>
<dbReference type="SUPFAM" id="SSF81301">
    <property type="entry name" value="Nucleotidyltransferase"/>
    <property type="match status" value="1"/>
</dbReference>
<dbReference type="Gene3D" id="3.30.460.10">
    <property type="entry name" value="Beta Polymerase, domain 2"/>
    <property type="match status" value="1"/>
</dbReference>
<evidence type="ECO:0000259" key="1">
    <source>
        <dbReference type="Pfam" id="PF18765"/>
    </source>
</evidence>
<reference evidence="2 3" key="1">
    <citation type="journal article" date="2016" name="Nat. Commun.">
        <title>Thousands of microbial genomes shed light on interconnected biogeochemical processes in an aquifer system.</title>
        <authorList>
            <person name="Anantharaman K."/>
            <person name="Brown C.T."/>
            <person name="Hug L.A."/>
            <person name="Sharon I."/>
            <person name="Castelle C.J."/>
            <person name="Probst A.J."/>
            <person name="Thomas B.C."/>
            <person name="Singh A."/>
            <person name="Wilkins M.J."/>
            <person name="Karaoz U."/>
            <person name="Brodie E.L."/>
            <person name="Williams K.H."/>
            <person name="Hubbard S.S."/>
            <person name="Banfield J.F."/>
        </authorList>
    </citation>
    <scope>NUCLEOTIDE SEQUENCE [LARGE SCALE GENOMIC DNA]</scope>
</reference>
<evidence type="ECO:0000313" key="3">
    <source>
        <dbReference type="Proteomes" id="UP000177043"/>
    </source>
</evidence>
<dbReference type="InterPro" id="IPR043519">
    <property type="entry name" value="NT_sf"/>
</dbReference>
<gene>
    <name evidence="2" type="ORF">A2571_03495</name>
</gene>